<sequence>MGVDIMGRVYCIGKFQFDSYEKYQEALDDIEKIRYISKKMDINETGVAQKLYSLIREGKIIFKSVIGDDYLLYLSDMVAEDYKTISRTTFTDRMARKIKQLSPGQVVGAICMTGAVVCFLVFLGSELHDQQKTRELERIKDEQEISAASDWLSARFLEALNGEEEEEPVLAQSGTVDNNVYGAELSQETVEKPEGPEVLREYRQLYEQNSDFSGWLSIPGTSIDYPVMQAVPESSDFYLTHNYDGEEDINGSIFLDSRNDYEQQDDNLIVYGHNMKSGMMFGELKNYLDPAFFQEHKTIQFNTIYEKAQYEIIAVCLAKVPAEGEEGFRYYDFINAGNEENFNSFLKNMKKMNIMDGDLDASYGDRLLTLSTCNNYTEDGRLVLLAKKCSP</sequence>
<dbReference type="EMBL" id="SRYA01000034">
    <property type="protein sequence ID" value="TGY95150.1"/>
    <property type="molecule type" value="Genomic_DNA"/>
</dbReference>
<evidence type="ECO:0000313" key="1">
    <source>
        <dbReference type="EMBL" id="TGY95150.1"/>
    </source>
</evidence>
<dbReference type="EC" id="3.4.22.71" evidence="1"/>
<proteinExistence type="predicted"/>
<gene>
    <name evidence="1" type="primary">srtB</name>
    <name evidence="1" type="ORF">E5329_16440</name>
</gene>
<name>A0AC61RTD7_9FIRM</name>
<evidence type="ECO:0000313" key="2">
    <source>
        <dbReference type="Proteomes" id="UP000304953"/>
    </source>
</evidence>
<organism evidence="1 2">
    <name type="scientific">Petralouisia muris</name>
    <dbReference type="NCBI Taxonomy" id="3032872"/>
    <lineage>
        <taxon>Bacteria</taxon>
        <taxon>Bacillati</taxon>
        <taxon>Bacillota</taxon>
        <taxon>Clostridia</taxon>
        <taxon>Lachnospirales</taxon>
        <taxon>Lachnospiraceae</taxon>
        <taxon>Petralouisia</taxon>
    </lineage>
</organism>
<accession>A0AC61RTD7</accession>
<reference evidence="1" key="1">
    <citation type="submission" date="2019-04" db="EMBL/GenBank/DDBJ databases">
        <title>Microbes associate with the intestines of laboratory mice.</title>
        <authorList>
            <person name="Navarre W."/>
            <person name="Wong E."/>
            <person name="Huang K."/>
            <person name="Tropini C."/>
            <person name="Ng K."/>
            <person name="Yu B."/>
        </authorList>
    </citation>
    <scope>NUCLEOTIDE SEQUENCE</scope>
    <source>
        <strain evidence="1">NM01_1-7b</strain>
    </source>
</reference>
<keyword evidence="2" id="KW-1185">Reference proteome</keyword>
<comment type="caution">
    <text evidence="1">The sequence shown here is derived from an EMBL/GenBank/DDBJ whole genome shotgun (WGS) entry which is preliminary data.</text>
</comment>
<keyword evidence="1" id="KW-0378">Hydrolase</keyword>
<dbReference type="Proteomes" id="UP000304953">
    <property type="component" value="Unassembled WGS sequence"/>
</dbReference>
<protein>
    <submittedName>
        <fullName evidence="1">Class B sortase</fullName>
        <ecNumber evidence="1">3.4.22.71</ecNumber>
    </submittedName>
</protein>